<protein>
    <submittedName>
        <fullName evidence="1 3">Uncharacterized protein</fullName>
    </submittedName>
</protein>
<keyword evidence="2" id="KW-1185">Reference proteome</keyword>
<accession>A0A183IT70</accession>
<dbReference type="EMBL" id="UZAM01010071">
    <property type="protein sequence ID" value="VDP10890.1"/>
    <property type="molecule type" value="Genomic_DNA"/>
</dbReference>
<gene>
    <name evidence="1" type="ORF">SBAD_LOCUS6817</name>
</gene>
<dbReference type="AlphaFoldDB" id="A0A183IT70"/>
<dbReference type="OrthoDB" id="5919576at2759"/>
<evidence type="ECO:0000313" key="1">
    <source>
        <dbReference type="EMBL" id="VDP10890.1"/>
    </source>
</evidence>
<reference evidence="1 2" key="2">
    <citation type="submission" date="2018-11" db="EMBL/GenBank/DDBJ databases">
        <authorList>
            <consortium name="Pathogen Informatics"/>
        </authorList>
    </citation>
    <scope>NUCLEOTIDE SEQUENCE [LARGE SCALE GENOMIC DNA]</scope>
</reference>
<dbReference type="WBParaSite" id="SBAD_0000708001-mRNA-1">
    <property type="protein sequence ID" value="SBAD_0000708001-mRNA-1"/>
    <property type="gene ID" value="SBAD_0000708001"/>
</dbReference>
<sequence>MLDVRQVAETKDLECEYDCTRTRLVSSITGATFAFASGLGIKENSKERFESTTAASQHVTQEEVNLKDVRISIAWSCTGDISYKCRPYQLWLVGYTPTMVITGNGGSRFDSGEGA</sequence>
<name>A0A183IT70_9BILA</name>
<organism evidence="3">
    <name type="scientific">Soboliphyme baturini</name>
    <dbReference type="NCBI Taxonomy" id="241478"/>
    <lineage>
        <taxon>Eukaryota</taxon>
        <taxon>Metazoa</taxon>
        <taxon>Ecdysozoa</taxon>
        <taxon>Nematoda</taxon>
        <taxon>Enoplea</taxon>
        <taxon>Dorylaimia</taxon>
        <taxon>Dioctophymatida</taxon>
        <taxon>Dioctophymatoidea</taxon>
        <taxon>Soboliphymatidae</taxon>
        <taxon>Soboliphyme</taxon>
    </lineage>
</organism>
<evidence type="ECO:0000313" key="2">
    <source>
        <dbReference type="Proteomes" id="UP000270296"/>
    </source>
</evidence>
<dbReference type="Proteomes" id="UP000270296">
    <property type="component" value="Unassembled WGS sequence"/>
</dbReference>
<evidence type="ECO:0000313" key="3">
    <source>
        <dbReference type="WBParaSite" id="SBAD_0000708001-mRNA-1"/>
    </source>
</evidence>
<proteinExistence type="predicted"/>
<reference evidence="3" key="1">
    <citation type="submission" date="2016-06" db="UniProtKB">
        <authorList>
            <consortium name="WormBaseParasite"/>
        </authorList>
    </citation>
    <scope>IDENTIFICATION</scope>
</reference>